<feature type="transmembrane region" description="Helical" evidence="1">
    <location>
        <begin position="207"/>
        <end position="226"/>
    </location>
</feature>
<dbReference type="Pfam" id="PF08387">
    <property type="entry name" value="FBD"/>
    <property type="match status" value="1"/>
</dbReference>
<dbReference type="PANTHER" id="PTHR31293">
    <property type="entry name" value="RNI-LIKE SUPERFAMILY PROTEIN"/>
    <property type="match status" value="1"/>
</dbReference>
<gene>
    <name evidence="3" type="ORF">DY000_02053759</name>
</gene>
<dbReference type="EMBL" id="QGKV02002055">
    <property type="protein sequence ID" value="KAF3496993.1"/>
    <property type="molecule type" value="Genomic_DNA"/>
</dbReference>
<comment type="caution">
    <text evidence="3">The sequence shown here is derived from an EMBL/GenBank/DDBJ whole genome shotgun (WGS) entry which is preliminary data.</text>
</comment>
<evidence type="ECO:0000313" key="3">
    <source>
        <dbReference type="EMBL" id="KAF3496993.1"/>
    </source>
</evidence>
<dbReference type="InterPro" id="IPR055294">
    <property type="entry name" value="FBL60-like"/>
</dbReference>
<dbReference type="Gene3D" id="1.20.1280.50">
    <property type="match status" value="1"/>
</dbReference>
<dbReference type="SUPFAM" id="SSF81383">
    <property type="entry name" value="F-box domain"/>
    <property type="match status" value="1"/>
</dbReference>
<dbReference type="InterPro" id="IPR053781">
    <property type="entry name" value="F-box_AtFBL13-like"/>
</dbReference>
<evidence type="ECO:0000259" key="2">
    <source>
        <dbReference type="PROSITE" id="PS50181"/>
    </source>
</evidence>
<dbReference type="InterPro" id="IPR006566">
    <property type="entry name" value="FBD"/>
</dbReference>
<dbReference type="PANTHER" id="PTHR31293:SF25">
    <property type="entry name" value="F-BOX_RNI SUPERFAMILY PROTEIN"/>
    <property type="match status" value="1"/>
</dbReference>
<sequence length="373" mass="42715">MSAVGTSKGILEIAKFGFYVAVPIGLMYTFANNSTNIKKFMGNRSYVVYPEEAPRPPSPEELREMARELARKKNIHGVDDKLWSLLHLDTSSIALPFKTSIFTPFPSTGMFGHLKTMTLEMDHISGLPDEVLSHILSFLPTKLAALTSVLSTRWRNLLTLVPNLDISSHNKIVQLDGSVSCAIYGAIRKEDMYGTMRSFMAFMERDWLCRSFSYFAKMVVMILIIFCLKRCSRDLRCKDKLEMLLPAFPVLDELYVKNILWKPWSDTVSSASLKELTLHAERLFLWDSISREDKNLWLTSCPLKKIQIESCGGTTGEMRMVKHLLESSPCLEEMKIFAFKDYHTDIFDLVVKMVNLCCYRVVVFNFLCVIHRI</sequence>
<dbReference type="InterPro" id="IPR018625">
    <property type="entry name" value="Pet100"/>
</dbReference>
<reference evidence="3 4" key="1">
    <citation type="journal article" date="2020" name="BMC Genomics">
        <title>Intraspecific diversification of the crop wild relative Brassica cretica Lam. using demographic model selection.</title>
        <authorList>
            <person name="Kioukis A."/>
            <person name="Michalopoulou V.A."/>
            <person name="Briers L."/>
            <person name="Pirintsos S."/>
            <person name="Studholme D.J."/>
            <person name="Pavlidis P."/>
            <person name="Sarris P.F."/>
        </authorList>
    </citation>
    <scope>NUCLEOTIDE SEQUENCE [LARGE SCALE GENOMIC DNA]</scope>
    <source>
        <strain evidence="4">cv. PFS-1207/04</strain>
    </source>
</reference>
<feature type="domain" description="F-box" evidence="2">
    <location>
        <begin position="121"/>
        <end position="158"/>
    </location>
</feature>
<feature type="transmembrane region" description="Helical" evidence="1">
    <location>
        <begin position="13"/>
        <end position="31"/>
    </location>
</feature>
<dbReference type="CDD" id="cd22160">
    <property type="entry name" value="F-box_AtFBL13-like"/>
    <property type="match status" value="1"/>
</dbReference>
<dbReference type="PROSITE" id="PS50181">
    <property type="entry name" value="FBOX"/>
    <property type="match status" value="1"/>
</dbReference>
<dbReference type="InterPro" id="IPR001810">
    <property type="entry name" value="F-box_dom"/>
</dbReference>
<dbReference type="Pfam" id="PF09803">
    <property type="entry name" value="Pet100"/>
    <property type="match status" value="1"/>
</dbReference>
<evidence type="ECO:0000256" key="1">
    <source>
        <dbReference type="SAM" id="Phobius"/>
    </source>
</evidence>
<dbReference type="InterPro" id="IPR036047">
    <property type="entry name" value="F-box-like_dom_sf"/>
</dbReference>
<protein>
    <recommendedName>
        <fullName evidence="2">F-box domain-containing protein</fullName>
    </recommendedName>
</protein>
<accession>A0ABQ7AHB3</accession>
<dbReference type="Proteomes" id="UP000266723">
    <property type="component" value="Unassembled WGS sequence"/>
</dbReference>
<organism evidence="3 4">
    <name type="scientific">Brassica cretica</name>
    <name type="common">Mustard</name>
    <dbReference type="NCBI Taxonomy" id="69181"/>
    <lineage>
        <taxon>Eukaryota</taxon>
        <taxon>Viridiplantae</taxon>
        <taxon>Streptophyta</taxon>
        <taxon>Embryophyta</taxon>
        <taxon>Tracheophyta</taxon>
        <taxon>Spermatophyta</taxon>
        <taxon>Magnoliopsida</taxon>
        <taxon>eudicotyledons</taxon>
        <taxon>Gunneridae</taxon>
        <taxon>Pentapetalae</taxon>
        <taxon>rosids</taxon>
        <taxon>malvids</taxon>
        <taxon>Brassicales</taxon>
        <taxon>Brassicaceae</taxon>
        <taxon>Brassiceae</taxon>
        <taxon>Brassica</taxon>
    </lineage>
</organism>
<dbReference type="SMART" id="SM00579">
    <property type="entry name" value="FBD"/>
    <property type="match status" value="1"/>
</dbReference>
<proteinExistence type="predicted"/>
<name>A0ABQ7AHB3_BRACR</name>
<keyword evidence="1" id="KW-0472">Membrane</keyword>
<keyword evidence="1" id="KW-0812">Transmembrane</keyword>
<evidence type="ECO:0000313" key="4">
    <source>
        <dbReference type="Proteomes" id="UP000266723"/>
    </source>
</evidence>
<keyword evidence="1" id="KW-1133">Transmembrane helix</keyword>
<keyword evidence="4" id="KW-1185">Reference proteome</keyword>
<dbReference type="Pfam" id="PF00646">
    <property type="entry name" value="F-box"/>
    <property type="match status" value="1"/>
</dbReference>